<dbReference type="PANTHER" id="PTHR43591">
    <property type="entry name" value="METHYLTRANSFERASE"/>
    <property type="match status" value="1"/>
</dbReference>
<proteinExistence type="predicted"/>
<evidence type="ECO:0000259" key="1">
    <source>
        <dbReference type="Pfam" id="PF08241"/>
    </source>
</evidence>
<keyword evidence="2" id="KW-0808">Transferase</keyword>
<evidence type="ECO:0000313" key="2">
    <source>
        <dbReference type="EMBL" id="MCT2586769.1"/>
    </source>
</evidence>
<dbReference type="CDD" id="cd02440">
    <property type="entry name" value="AdoMet_MTases"/>
    <property type="match status" value="1"/>
</dbReference>
<name>A0ABT2JFX5_9PSEU</name>
<comment type="caution">
    <text evidence="2">The sequence shown here is derived from an EMBL/GenBank/DDBJ whole genome shotgun (WGS) entry which is preliminary data.</text>
</comment>
<organism evidence="2 3">
    <name type="scientific">Actinophytocola gossypii</name>
    <dbReference type="NCBI Taxonomy" id="2812003"/>
    <lineage>
        <taxon>Bacteria</taxon>
        <taxon>Bacillati</taxon>
        <taxon>Actinomycetota</taxon>
        <taxon>Actinomycetes</taxon>
        <taxon>Pseudonocardiales</taxon>
        <taxon>Pseudonocardiaceae</taxon>
    </lineage>
</organism>
<keyword evidence="3" id="KW-1185">Reference proteome</keyword>
<protein>
    <submittedName>
        <fullName evidence="2">Class I SAM-dependent methyltransferase</fullName>
    </submittedName>
</protein>
<dbReference type="InterPro" id="IPR029063">
    <property type="entry name" value="SAM-dependent_MTases_sf"/>
</dbReference>
<keyword evidence="2" id="KW-0489">Methyltransferase</keyword>
<dbReference type="PANTHER" id="PTHR43591:SF99">
    <property type="entry name" value="OS06G0646000 PROTEIN"/>
    <property type="match status" value="1"/>
</dbReference>
<dbReference type="EMBL" id="JAFFZE010000022">
    <property type="protein sequence ID" value="MCT2586769.1"/>
    <property type="molecule type" value="Genomic_DNA"/>
</dbReference>
<dbReference type="GO" id="GO:0008168">
    <property type="term" value="F:methyltransferase activity"/>
    <property type="evidence" value="ECO:0007669"/>
    <property type="project" value="UniProtKB-KW"/>
</dbReference>
<dbReference type="Pfam" id="PF08241">
    <property type="entry name" value="Methyltransf_11"/>
    <property type="match status" value="1"/>
</dbReference>
<dbReference type="InterPro" id="IPR013216">
    <property type="entry name" value="Methyltransf_11"/>
</dbReference>
<gene>
    <name evidence="2" type="ORF">JT362_26965</name>
</gene>
<dbReference type="Gene3D" id="3.40.50.150">
    <property type="entry name" value="Vaccinia Virus protein VP39"/>
    <property type="match status" value="1"/>
</dbReference>
<evidence type="ECO:0000313" key="3">
    <source>
        <dbReference type="Proteomes" id="UP001156441"/>
    </source>
</evidence>
<sequence>MTWASATGRVLGAVYDFGVRREWLARPVGRVLWGADVGELYAGIRALGELPPGSAVLDVPCGGGVALRGLTGGASAGNSAVRYVGVDLSRAMVTRARRRAERLGLGGVGLVEADISALPFGDGGFDVCVCFNGLHCLPDPAGAVREMVRCVRPGGRLVGDVVVSGTGWRQDRAIGILRRAGLFGRGGGAGDLADWLTGAGLRVERMARSGAVVYFVGVSGS</sequence>
<feature type="domain" description="Methyltransferase type 11" evidence="1">
    <location>
        <begin position="57"/>
        <end position="158"/>
    </location>
</feature>
<dbReference type="RefSeq" id="WP_260194630.1">
    <property type="nucleotide sequence ID" value="NZ_JAFFZE010000022.1"/>
</dbReference>
<dbReference type="Proteomes" id="UP001156441">
    <property type="component" value="Unassembled WGS sequence"/>
</dbReference>
<dbReference type="SUPFAM" id="SSF53335">
    <property type="entry name" value="S-adenosyl-L-methionine-dependent methyltransferases"/>
    <property type="match status" value="1"/>
</dbReference>
<reference evidence="2 3" key="1">
    <citation type="submission" date="2021-02" db="EMBL/GenBank/DDBJ databases">
        <title>Actinophytocola xerophila sp. nov., isolated from soil of cotton cropping field.</title>
        <authorList>
            <person name="Huang R."/>
            <person name="Chen X."/>
            <person name="Ge X."/>
            <person name="Liu W."/>
        </authorList>
    </citation>
    <scope>NUCLEOTIDE SEQUENCE [LARGE SCALE GENOMIC DNA]</scope>
    <source>
        <strain evidence="2 3">S1-96</strain>
    </source>
</reference>
<accession>A0ABT2JFX5</accession>
<dbReference type="GO" id="GO:0032259">
    <property type="term" value="P:methylation"/>
    <property type="evidence" value="ECO:0007669"/>
    <property type="project" value="UniProtKB-KW"/>
</dbReference>